<organism evidence="1 2">
    <name type="scientific">Aspergillus candidus</name>
    <dbReference type="NCBI Taxonomy" id="41067"/>
    <lineage>
        <taxon>Eukaryota</taxon>
        <taxon>Fungi</taxon>
        <taxon>Dikarya</taxon>
        <taxon>Ascomycota</taxon>
        <taxon>Pezizomycotina</taxon>
        <taxon>Eurotiomycetes</taxon>
        <taxon>Eurotiomycetidae</taxon>
        <taxon>Eurotiales</taxon>
        <taxon>Aspergillaceae</taxon>
        <taxon>Aspergillus</taxon>
        <taxon>Aspergillus subgen. Circumdati</taxon>
    </lineage>
</organism>
<evidence type="ECO:0000313" key="1">
    <source>
        <dbReference type="EMBL" id="PLB33311.1"/>
    </source>
</evidence>
<dbReference type="EMBL" id="KZ559213">
    <property type="protein sequence ID" value="PLB33311.1"/>
    <property type="molecule type" value="Genomic_DNA"/>
</dbReference>
<dbReference type="Proteomes" id="UP000234585">
    <property type="component" value="Unassembled WGS sequence"/>
</dbReference>
<dbReference type="AlphaFoldDB" id="A0A2I2EY70"/>
<feature type="non-terminal residue" evidence="1">
    <location>
        <position position="59"/>
    </location>
</feature>
<sequence length="59" mass="6191">MLGVGGSGWIGRCPGLGCGFFGGLGLLRVCSVEGCFEGRRKRDDVPWISMTVSSKDAIV</sequence>
<dbReference type="OrthoDB" id="272778at2759"/>
<accession>A0A2I2EY70</accession>
<keyword evidence="2" id="KW-1185">Reference proteome</keyword>
<gene>
    <name evidence="1" type="ORF">BDW47DRAFT_114184</name>
</gene>
<evidence type="ECO:0000313" key="2">
    <source>
        <dbReference type="Proteomes" id="UP000234585"/>
    </source>
</evidence>
<protein>
    <submittedName>
        <fullName evidence="1">Uncharacterized protein</fullName>
    </submittedName>
</protein>
<dbReference type="RefSeq" id="XP_024667323.1">
    <property type="nucleotide sequence ID" value="XM_024814598.1"/>
</dbReference>
<proteinExistence type="predicted"/>
<name>A0A2I2EY70_ASPCN</name>
<reference evidence="1 2" key="1">
    <citation type="submission" date="2017-12" db="EMBL/GenBank/DDBJ databases">
        <authorList>
            <consortium name="DOE Joint Genome Institute"/>
            <person name="Haridas S."/>
            <person name="Kjaerbolling I."/>
            <person name="Vesth T.C."/>
            <person name="Frisvad J.C."/>
            <person name="Nybo J.L."/>
            <person name="Theobald S."/>
            <person name="Kuo A."/>
            <person name="Bowyer P."/>
            <person name="Matsuda Y."/>
            <person name="Mondo S."/>
            <person name="Lyhne E.K."/>
            <person name="Kogle M.E."/>
            <person name="Clum A."/>
            <person name="Lipzen A."/>
            <person name="Salamov A."/>
            <person name="Ngan C.Y."/>
            <person name="Daum C."/>
            <person name="Chiniquy J."/>
            <person name="Barry K."/>
            <person name="LaButti K."/>
            <person name="Simmons B.A."/>
            <person name="Magnuson J.K."/>
            <person name="Mortensen U.H."/>
            <person name="Larsen T.O."/>
            <person name="Grigoriev I.V."/>
            <person name="Baker S.E."/>
            <person name="Andersen M.R."/>
            <person name="Nordberg H.P."/>
            <person name="Cantor M.N."/>
            <person name="Hua S.X."/>
        </authorList>
    </citation>
    <scope>NUCLEOTIDE SEQUENCE [LARGE SCALE GENOMIC DNA]</scope>
    <source>
        <strain evidence="1 2">CBS 102.13</strain>
    </source>
</reference>
<dbReference type="GeneID" id="36521758"/>